<accession>A0ACC0M3T0</accession>
<keyword evidence="2" id="KW-1185">Reference proteome</keyword>
<evidence type="ECO:0000313" key="1">
    <source>
        <dbReference type="EMBL" id="KAI8535661.1"/>
    </source>
</evidence>
<organism evidence="1 2">
    <name type="scientific">Rhododendron molle</name>
    <name type="common">Chinese azalea</name>
    <name type="synonym">Azalea mollis</name>
    <dbReference type="NCBI Taxonomy" id="49168"/>
    <lineage>
        <taxon>Eukaryota</taxon>
        <taxon>Viridiplantae</taxon>
        <taxon>Streptophyta</taxon>
        <taxon>Embryophyta</taxon>
        <taxon>Tracheophyta</taxon>
        <taxon>Spermatophyta</taxon>
        <taxon>Magnoliopsida</taxon>
        <taxon>eudicotyledons</taxon>
        <taxon>Gunneridae</taxon>
        <taxon>Pentapetalae</taxon>
        <taxon>asterids</taxon>
        <taxon>Ericales</taxon>
        <taxon>Ericaceae</taxon>
        <taxon>Ericoideae</taxon>
        <taxon>Rhodoreae</taxon>
        <taxon>Rhododendron</taxon>
    </lineage>
</organism>
<proteinExistence type="predicted"/>
<comment type="caution">
    <text evidence="1">The sequence shown here is derived from an EMBL/GenBank/DDBJ whole genome shotgun (WGS) entry which is preliminary data.</text>
</comment>
<reference evidence="1" key="1">
    <citation type="submission" date="2022-02" db="EMBL/GenBank/DDBJ databases">
        <title>Plant Genome Project.</title>
        <authorList>
            <person name="Zhang R.-G."/>
        </authorList>
    </citation>
    <scope>NUCLEOTIDE SEQUENCE</scope>
    <source>
        <strain evidence="1">AT1</strain>
    </source>
</reference>
<protein>
    <submittedName>
        <fullName evidence="1">Uncharacterized protein</fullName>
    </submittedName>
</protein>
<evidence type="ECO:0000313" key="2">
    <source>
        <dbReference type="Proteomes" id="UP001062846"/>
    </source>
</evidence>
<sequence>MIRRQNHGSTALLRVERLPLSTSPIFQRMFVVYAAQSKGFLAGCRPIIGLDGCHLKGPFGGQLLSAIGKDANEQIYPLAVAVVEAQTKDSLMWLRIA</sequence>
<dbReference type="EMBL" id="CM046397">
    <property type="protein sequence ID" value="KAI8535661.1"/>
    <property type="molecule type" value="Genomic_DNA"/>
</dbReference>
<dbReference type="Proteomes" id="UP001062846">
    <property type="component" value="Chromosome 10"/>
</dbReference>
<gene>
    <name evidence="1" type="ORF">RHMOL_Rhmol10G0191700</name>
</gene>
<name>A0ACC0M3T0_RHOML</name>